<dbReference type="AlphaFoldDB" id="A0A395NLM6"/>
<name>A0A395NLM6_TRIAR</name>
<sequence length="324" mass="36342">MPLITTPNGLRYYRYSDRTKRIWQYRLQDGNWTRLPKPIRFSKGYGEQFTFGISHFSDPLKEPVVTLLAGGRHEPMIEFQWSIDGLVAGEVAVPDKIQKLVNGSVLPVLVGPSPGFGAPSSLWGKQWAFLTGGSRKFMPVELTRDAPTGSWEGREMRDQRLSGPTRVAACVNSQGLHLFTPGTQDGSYGLFKASRALDGEDYTVEMFLKVPDEWDITIDTALVAAPWDDSPRVFVLTRQRNSPARHVQECVFDAEENTMKLRQLTTFEGRVSVGMDGRNVVVAYEDRDEYGIKVKTLVGAEEEKGWMTGPDIDQWEHAGSTLHS</sequence>
<protein>
    <submittedName>
        <fullName evidence="1">Uncharacterized protein</fullName>
    </submittedName>
</protein>
<proteinExistence type="predicted"/>
<gene>
    <name evidence="1" type="ORF">TARUN_5410</name>
</gene>
<dbReference type="OrthoDB" id="4887400at2759"/>
<comment type="caution">
    <text evidence="1">The sequence shown here is derived from an EMBL/GenBank/DDBJ whole genome shotgun (WGS) entry which is preliminary data.</text>
</comment>
<evidence type="ECO:0000313" key="1">
    <source>
        <dbReference type="EMBL" id="RFU76824.1"/>
    </source>
</evidence>
<organism evidence="1 2">
    <name type="scientific">Trichoderma arundinaceum</name>
    <dbReference type="NCBI Taxonomy" id="490622"/>
    <lineage>
        <taxon>Eukaryota</taxon>
        <taxon>Fungi</taxon>
        <taxon>Dikarya</taxon>
        <taxon>Ascomycota</taxon>
        <taxon>Pezizomycotina</taxon>
        <taxon>Sordariomycetes</taxon>
        <taxon>Hypocreomycetidae</taxon>
        <taxon>Hypocreales</taxon>
        <taxon>Hypocreaceae</taxon>
        <taxon>Trichoderma</taxon>
    </lineage>
</organism>
<reference evidence="1 2" key="1">
    <citation type="journal article" date="2018" name="PLoS Pathog.">
        <title>Evolution of structural diversity of trichothecenes, a family of toxins produced by plant pathogenic and entomopathogenic fungi.</title>
        <authorList>
            <person name="Proctor R.H."/>
            <person name="McCormick S.P."/>
            <person name="Kim H.S."/>
            <person name="Cardoza R.E."/>
            <person name="Stanley A.M."/>
            <person name="Lindo L."/>
            <person name="Kelly A."/>
            <person name="Brown D.W."/>
            <person name="Lee T."/>
            <person name="Vaughan M.M."/>
            <person name="Alexander N.J."/>
            <person name="Busman M."/>
            <person name="Gutierrez S."/>
        </authorList>
    </citation>
    <scope>NUCLEOTIDE SEQUENCE [LARGE SCALE GENOMIC DNA]</scope>
    <source>
        <strain evidence="1 2">IBT 40837</strain>
    </source>
</reference>
<keyword evidence="2" id="KW-1185">Reference proteome</keyword>
<dbReference type="EMBL" id="PXOA01000324">
    <property type="protein sequence ID" value="RFU76824.1"/>
    <property type="molecule type" value="Genomic_DNA"/>
</dbReference>
<dbReference type="Proteomes" id="UP000266272">
    <property type="component" value="Unassembled WGS sequence"/>
</dbReference>
<accession>A0A395NLM6</accession>
<evidence type="ECO:0000313" key="2">
    <source>
        <dbReference type="Proteomes" id="UP000266272"/>
    </source>
</evidence>